<dbReference type="RefSeq" id="WP_263543921.1">
    <property type="nucleotide sequence ID" value="NZ_JAOVZO020000008.1"/>
</dbReference>
<evidence type="ECO:0000313" key="3">
    <source>
        <dbReference type="EMBL" id="MDC8012404.1"/>
    </source>
</evidence>
<proteinExistence type="inferred from homology"/>
<organism evidence="3 4">
    <name type="scientific">Tahibacter soli</name>
    <dbReference type="NCBI Taxonomy" id="2983605"/>
    <lineage>
        <taxon>Bacteria</taxon>
        <taxon>Pseudomonadati</taxon>
        <taxon>Pseudomonadota</taxon>
        <taxon>Gammaproteobacteria</taxon>
        <taxon>Lysobacterales</taxon>
        <taxon>Rhodanobacteraceae</taxon>
        <taxon>Tahibacter</taxon>
    </lineage>
</organism>
<dbReference type="CDD" id="cd07814">
    <property type="entry name" value="SRPBCC_CalC_Aha1-like"/>
    <property type="match status" value="1"/>
</dbReference>
<dbReference type="Proteomes" id="UP001139971">
    <property type="component" value="Unassembled WGS sequence"/>
</dbReference>
<dbReference type="AlphaFoldDB" id="A0A9X4BJQ6"/>
<evidence type="ECO:0000256" key="1">
    <source>
        <dbReference type="ARBA" id="ARBA00006817"/>
    </source>
</evidence>
<name>A0A9X4BJQ6_9GAMM</name>
<feature type="domain" description="Activator of Hsp90 ATPase homologue 1/2-like C-terminal" evidence="2">
    <location>
        <begin position="164"/>
        <end position="289"/>
    </location>
</feature>
<dbReference type="InterPro" id="IPR023393">
    <property type="entry name" value="START-like_dom_sf"/>
</dbReference>
<evidence type="ECO:0000259" key="2">
    <source>
        <dbReference type="Pfam" id="PF08327"/>
    </source>
</evidence>
<reference evidence="3" key="1">
    <citation type="submission" date="2023-02" db="EMBL/GenBank/DDBJ databases">
        <title>Tahibacter soli sp. nov. isolated from soil.</title>
        <authorList>
            <person name="Baek J.H."/>
            <person name="Lee J.K."/>
            <person name="Choi D.G."/>
            <person name="Jeon C.O."/>
        </authorList>
    </citation>
    <scope>NUCLEOTIDE SEQUENCE</scope>
    <source>
        <strain evidence="3">BL</strain>
    </source>
</reference>
<sequence>MTELVHEFTSTLPAPPERVFAALTDAAQLRAWFAEYAEVEPRVGGAYRFWGRHSYATPARGDANQTLTAFEPSTKLAYRWPFGGDDSEVTLALSPKDGEAGQTVLMGRHAFARAPAVVRAKEMVDDLWRLIGANLTAYLTGGAPALLPDFGDPKPEIRLSIVIDAPRERVFRALLDPALMDRWLYGKARVDARVGGAISYGWHYKIGEREVDGGPTRILELVENEKLVTDWPDWRGDPEVPSTTVTWLLADEDGRTRLTLIHGTFPRAADFSDYPLGWQGFFEGLRTVAEDRA</sequence>
<dbReference type="EMBL" id="JAOVZO020000008">
    <property type="protein sequence ID" value="MDC8012404.1"/>
    <property type="molecule type" value="Genomic_DNA"/>
</dbReference>
<gene>
    <name evidence="3" type="ORF">OD750_007580</name>
</gene>
<protein>
    <submittedName>
        <fullName evidence="3">SRPBCC family protein</fullName>
    </submittedName>
</protein>
<evidence type="ECO:0000313" key="4">
    <source>
        <dbReference type="Proteomes" id="UP001139971"/>
    </source>
</evidence>
<dbReference type="SUPFAM" id="SSF55961">
    <property type="entry name" value="Bet v1-like"/>
    <property type="match status" value="2"/>
</dbReference>
<dbReference type="InterPro" id="IPR013538">
    <property type="entry name" value="ASHA1/2-like_C"/>
</dbReference>
<comment type="caution">
    <text evidence="3">The sequence shown here is derived from an EMBL/GenBank/DDBJ whole genome shotgun (WGS) entry which is preliminary data.</text>
</comment>
<accession>A0A9X4BJQ6</accession>
<comment type="similarity">
    <text evidence="1">Belongs to the AHA1 family.</text>
</comment>
<dbReference type="Pfam" id="PF08327">
    <property type="entry name" value="AHSA1"/>
    <property type="match status" value="2"/>
</dbReference>
<dbReference type="Gene3D" id="3.30.530.20">
    <property type="match status" value="2"/>
</dbReference>
<feature type="domain" description="Activator of Hsp90 ATPase homologue 1/2-like C-terminal" evidence="2">
    <location>
        <begin position="14"/>
        <end position="139"/>
    </location>
</feature>
<keyword evidence="4" id="KW-1185">Reference proteome</keyword>